<dbReference type="RefSeq" id="XP_040658256.1">
    <property type="nucleotide sequence ID" value="XM_040797373.1"/>
</dbReference>
<dbReference type="InParanoid" id="A0A151GP64"/>
<dbReference type="Proteomes" id="UP000076580">
    <property type="component" value="Chromosome 01"/>
</dbReference>
<comment type="caution">
    <text evidence="1">The sequence shown here is derived from an EMBL/GenBank/DDBJ whole genome shotgun (WGS) entry which is preliminary data.</text>
</comment>
<name>A0A151GP64_DRECN</name>
<reference evidence="1 2" key="1">
    <citation type="journal article" date="2016" name="Sci. Rep.">
        <title>Insights into Adaptations to a Near-Obligate Nematode Endoparasitic Lifestyle from the Finished Genome of Drechmeria coniospora.</title>
        <authorList>
            <person name="Zhang L."/>
            <person name="Zhou Z."/>
            <person name="Guo Q."/>
            <person name="Fokkens L."/>
            <person name="Miskei M."/>
            <person name="Pocsi I."/>
            <person name="Zhang W."/>
            <person name="Chen M."/>
            <person name="Wang L."/>
            <person name="Sun Y."/>
            <person name="Donzelli B.G."/>
            <person name="Gibson D.M."/>
            <person name="Nelson D.R."/>
            <person name="Luo J.G."/>
            <person name="Rep M."/>
            <person name="Liu H."/>
            <person name="Yang S."/>
            <person name="Wang J."/>
            <person name="Krasnoff S.B."/>
            <person name="Xu Y."/>
            <person name="Molnar I."/>
            <person name="Lin M."/>
        </authorList>
    </citation>
    <scope>NUCLEOTIDE SEQUENCE [LARGE SCALE GENOMIC DNA]</scope>
    <source>
        <strain evidence="1 2">ARSEF 6962</strain>
    </source>
</reference>
<dbReference type="EMBL" id="LAYC01000001">
    <property type="protein sequence ID" value="KYK58904.1"/>
    <property type="molecule type" value="Genomic_DNA"/>
</dbReference>
<evidence type="ECO:0000313" key="1">
    <source>
        <dbReference type="EMBL" id="KYK58904.1"/>
    </source>
</evidence>
<dbReference type="AlphaFoldDB" id="A0A151GP64"/>
<proteinExistence type="predicted"/>
<sequence length="65" mass="7097">MVLQAHLHLLSAHVSSQDMKTSVPTTSEAEWDRIGDAKTAQNPRSCKQLAKASSTLLKHLRLGTT</sequence>
<accession>A0A151GP64</accession>
<evidence type="ECO:0000313" key="2">
    <source>
        <dbReference type="Proteomes" id="UP000076580"/>
    </source>
</evidence>
<keyword evidence="2" id="KW-1185">Reference proteome</keyword>
<protein>
    <submittedName>
        <fullName evidence="1">Uncharacterized protein</fullName>
    </submittedName>
</protein>
<gene>
    <name evidence="1" type="ORF">DCS_00031</name>
</gene>
<organism evidence="1 2">
    <name type="scientific">Drechmeria coniospora</name>
    <name type="common">Nematophagous fungus</name>
    <name type="synonym">Meria coniospora</name>
    <dbReference type="NCBI Taxonomy" id="98403"/>
    <lineage>
        <taxon>Eukaryota</taxon>
        <taxon>Fungi</taxon>
        <taxon>Dikarya</taxon>
        <taxon>Ascomycota</taxon>
        <taxon>Pezizomycotina</taxon>
        <taxon>Sordariomycetes</taxon>
        <taxon>Hypocreomycetidae</taxon>
        <taxon>Hypocreales</taxon>
        <taxon>Ophiocordycipitaceae</taxon>
        <taxon>Drechmeria</taxon>
    </lineage>
</organism>
<dbReference type="GeneID" id="63712674"/>